<evidence type="ECO:0000313" key="2">
    <source>
        <dbReference type="Proteomes" id="UP000297762"/>
    </source>
</evidence>
<evidence type="ECO:0000313" key="1">
    <source>
        <dbReference type="EMBL" id="TGL64236.1"/>
    </source>
</evidence>
<name>A0A4R9KDL1_9LEPT</name>
<dbReference type="Gene3D" id="2.60.40.10">
    <property type="entry name" value="Immunoglobulins"/>
    <property type="match status" value="1"/>
</dbReference>
<dbReference type="SUPFAM" id="SSF63825">
    <property type="entry name" value="YWTD domain"/>
    <property type="match status" value="1"/>
</dbReference>
<dbReference type="AlphaFoldDB" id="A0A4R9KDL1"/>
<comment type="caution">
    <text evidence="1">The sequence shown here is derived from an EMBL/GenBank/DDBJ whole genome shotgun (WGS) entry which is preliminary data.</text>
</comment>
<dbReference type="InterPro" id="IPR036116">
    <property type="entry name" value="FN3_sf"/>
</dbReference>
<organism evidence="1 2">
    <name type="scientific">Leptospira sarikeiensis</name>
    <dbReference type="NCBI Taxonomy" id="2484943"/>
    <lineage>
        <taxon>Bacteria</taxon>
        <taxon>Pseudomonadati</taxon>
        <taxon>Spirochaetota</taxon>
        <taxon>Spirochaetia</taxon>
        <taxon>Leptospirales</taxon>
        <taxon>Leptospiraceae</taxon>
        <taxon>Leptospira</taxon>
    </lineage>
</organism>
<dbReference type="Proteomes" id="UP000297762">
    <property type="component" value="Unassembled WGS sequence"/>
</dbReference>
<dbReference type="SUPFAM" id="SSF101898">
    <property type="entry name" value="NHL repeat"/>
    <property type="match status" value="1"/>
</dbReference>
<reference evidence="1" key="1">
    <citation type="journal article" date="2019" name="PLoS Negl. Trop. Dis.">
        <title>Revisiting the worldwide diversity of Leptospira species in the environment.</title>
        <authorList>
            <person name="Vincent A.T."/>
            <person name="Schiettekatte O."/>
            <person name="Bourhy P."/>
            <person name="Veyrier F.J."/>
            <person name="Picardeau M."/>
        </authorList>
    </citation>
    <scope>NUCLEOTIDE SEQUENCE [LARGE SCALE GENOMIC DNA]</scope>
    <source>
        <strain evidence="1">201702455</strain>
    </source>
</reference>
<dbReference type="InterPro" id="IPR011042">
    <property type="entry name" value="6-blade_b-propeller_TolB-like"/>
</dbReference>
<dbReference type="SUPFAM" id="SSF49265">
    <property type="entry name" value="Fibronectin type III"/>
    <property type="match status" value="1"/>
</dbReference>
<dbReference type="OrthoDB" id="9792285at2"/>
<evidence type="ECO:0008006" key="3">
    <source>
        <dbReference type="Google" id="ProtNLM"/>
    </source>
</evidence>
<keyword evidence="2" id="KW-1185">Reference proteome</keyword>
<dbReference type="InterPro" id="IPR013783">
    <property type="entry name" value="Ig-like_fold"/>
</dbReference>
<gene>
    <name evidence="1" type="ORF">EHQ64_02565</name>
</gene>
<dbReference type="EMBL" id="RQGF01000008">
    <property type="protein sequence ID" value="TGL64236.1"/>
    <property type="molecule type" value="Genomic_DNA"/>
</dbReference>
<protein>
    <recommendedName>
        <fullName evidence="3">Fibronectin type-III domain-containing protein</fullName>
    </recommendedName>
</protein>
<accession>A0A4R9KDL1</accession>
<proteinExistence type="predicted"/>
<dbReference type="RefSeq" id="WP_135647944.1">
    <property type="nucleotide sequence ID" value="NZ_RQGF01000008.1"/>
</dbReference>
<sequence>MKKITVCLLISTLTFYNCSQEGQSFDPVSALLAVISPSGGTGTPTDPAPPGDAPQWVTASDATFTNKVEINWDPIPASEYRVFRKSSFESSYQQIGTTSNSTFTDNVSDTQKSFQYAVQAVSLEGNVSSMSLFDTGGISYNTGCSTKLNSNGGGGTQFVRFKNGFAGGVLSATSWGNLLLVSSGANTYLLNTTREVIGVWTGVASKSIVVDPSNRIFALVGMKVFELFSDCSQASIIDLPADSEPKDLAVDTSGNLYISEANFDTGTDRIFRYSSSGNLLKTWDLPGTFREPYAIYIHPADGSLLVADNSNFDLYQYDISGDTPVQLASKDIFVGQIIDMTMVGNQIIVAIKKNSFPDLGNYLVRFHSGMSGGSVLLPITPSLSSTVQSISTDSRTGNVFVADAGRGSVVSCSSPIMTPCFQDLIGSSPIQVVRDTNQNFYILHTTGQITKLNANGAQISSFVLPTFQGSTIQGTDMEIGGDSLYLSGRTSSAKVLIKVKTDFTGATTSSLPSNVFVPFTNLAIYNNSLFTSQVDIGDEDYFMYLNYSSLIGGSSGTYIDNPFREWGIFSTDELEVDNVGNFYQMIFAQNETDFYTGIIKFDLNSLTWTNLSGASSVAYQQITTDKNGKLYTLEGTVGNGFKIVIRDSNFTNLGEVAIPTNQISTKVLYVSDTGDSAFLATPWTLHKIMLP</sequence>
<dbReference type="Gene3D" id="2.120.10.30">
    <property type="entry name" value="TolB, C-terminal domain"/>
    <property type="match status" value="1"/>
</dbReference>